<comment type="function">
    <text evidence="2">Functions as a ribosomal silencing factor. Interacts with ribosomal protein uL14 (rplN), blocking formation of intersubunit bridge B8. Prevents association of the 30S and 50S ribosomal subunits and the formation of functional ribosomes, thus repressing translation.</text>
</comment>
<dbReference type="PANTHER" id="PTHR21043">
    <property type="entry name" value="IOJAP SUPERFAMILY ORTHOLOG"/>
    <property type="match status" value="1"/>
</dbReference>
<dbReference type="GO" id="GO:0042256">
    <property type="term" value="P:cytosolic ribosome assembly"/>
    <property type="evidence" value="ECO:0007669"/>
    <property type="project" value="UniProtKB-UniRule"/>
</dbReference>
<dbReference type="EMBL" id="NVUL01000013">
    <property type="protein sequence ID" value="PCI79931.1"/>
    <property type="molecule type" value="Genomic_DNA"/>
</dbReference>
<dbReference type="PANTHER" id="PTHR21043:SF0">
    <property type="entry name" value="MITOCHONDRIAL ASSEMBLY OF RIBOSOMAL LARGE SUBUNIT PROTEIN 1"/>
    <property type="match status" value="1"/>
</dbReference>
<dbReference type="GO" id="GO:0017148">
    <property type="term" value="P:negative regulation of translation"/>
    <property type="evidence" value="ECO:0007669"/>
    <property type="project" value="UniProtKB-UniRule"/>
</dbReference>
<dbReference type="AlphaFoldDB" id="A0A2A4XCB7"/>
<dbReference type="Pfam" id="PF02410">
    <property type="entry name" value="RsfS"/>
    <property type="match status" value="1"/>
</dbReference>
<accession>A0A2A4XCB7</accession>
<comment type="similarity">
    <text evidence="1 2">Belongs to the Iojap/RsfS family.</text>
</comment>
<dbReference type="Proteomes" id="UP000218767">
    <property type="component" value="Unassembled WGS sequence"/>
</dbReference>
<dbReference type="GO" id="GO:0043023">
    <property type="term" value="F:ribosomal large subunit binding"/>
    <property type="evidence" value="ECO:0007669"/>
    <property type="project" value="TreeGrafter"/>
</dbReference>
<comment type="subcellular location">
    <subcellularLocation>
        <location evidence="2">Cytoplasm</location>
    </subcellularLocation>
</comment>
<reference evidence="4" key="1">
    <citation type="submission" date="2017-08" db="EMBL/GenBank/DDBJ databases">
        <title>A dynamic microbial community with high functional redundancy inhabits the cold, oxic subseafloor aquifer.</title>
        <authorList>
            <person name="Tully B.J."/>
            <person name="Wheat C.G."/>
            <person name="Glazer B.T."/>
            <person name="Huber J.A."/>
        </authorList>
    </citation>
    <scope>NUCLEOTIDE SEQUENCE [LARGE SCALE GENOMIC DNA]</scope>
</reference>
<name>A0A2A4XCB7_9GAMM</name>
<dbReference type="Gene3D" id="3.30.460.10">
    <property type="entry name" value="Beta Polymerase, domain 2"/>
    <property type="match status" value="1"/>
</dbReference>
<dbReference type="GO" id="GO:0090071">
    <property type="term" value="P:negative regulation of ribosome biogenesis"/>
    <property type="evidence" value="ECO:0007669"/>
    <property type="project" value="UniProtKB-UniRule"/>
</dbReference>
<keyword evidence="2" id="KW-0963">Cytoplasm</keyword>
<evidence type="ECO:0000256" key="2">
    <source>
        <dbReference type="HAMAP-Rule" id="MF_01477"/>
    </source>
</evidence>
<keyword evidence="2" id="KW-0678">Repressor</keyword>
<dbReference type="SUPFAM" id="SSF81301">
    <property type="entry name" value="Nucleotidyltransferase"/>
    <property type="match status" value="1"/>
</dbReference>
<sequence>MNSTELSEIVVEAVKDLKGQSIRCINVERLTSITDYMVIVTGTSSTHLKALAESVSKSVKDAGQEVVGMEGKLASEWVLVDLGGVVLHLMLAPVRALYNLEELWNFETKPETDAEAENPAA</sequence>
<evidence type="ECO:0000313" key="3">
    <source>
        <dbReference type="EMBL" id="PCI79931.1"/>
    </source>
</evidence>
<organism evidence="3 4">
    <name type="scientific">SAR86 cluster bacterium</name>
    <dbReference type="NCBI Taxonomy" id="2030880"/>
    <lineage>
        <taxon>Bacteria</taxon>
        <taxon>Pseudomonadati</taxon>
        <taxon>Pseudomonadota</taxon>
        <taxon>Gammaproteobacteria</taxon>
        <taxon>SAR86 cluster</taxon>
    </lineage>
</organism>
<proteinExistence type="inferred from homology"/>
<dbReference type="HAMAP" id="MF_01477">
    <property type="entry name" value="Iojap_RsfS"/>
    <property type="match status" value="1"/>
</dbReference>
<dbReference type="GO" id="GO:0005737">
    <property type="term" value="C:cytoplasm"/>
    <property type="evidence" value="ECO:0007669"/>
    <property type="project" value="UniProtKB-SubCell"/>
</dbReference>
<evidence type="ECO:0000256" key="1">
    <source>
        <dbReference type="ARBA" id="ARBA00010574"/>
    </source>
</evidence>
<protein>
    <recommendedName>
        <fullName evidence="2">Ribosomal silencing factor RsfS</fullName>
    </recommendedName>
</protein>
<comment type="caution">
    <text evidence="3">The sequence shown here is derived from an EMBL/GenBank/DDBJ whole genome shotgun (WGS) entry which is preliminary data.</text>
</comment>
<keyword evidence="2" id="KW-0810">Translation regulation</keyword>
<comment type="subunit">
    <text evidence="2">Interacts with ribosomal protein uL14 (rplN).</text>
</comment>
<evidence type="ECO:0000313" key="4">
    <source>
        <dbReference type="Proteomes" id="UP000218767"/>
    </source>
</evidence>
<gene>
    <name evidence="2 3" type="primary">rsfS</name>
    <name evidence="3" type="ORF">COB20_03805</name>
</gene>
<dbReference type="NCBIfam" id="TIGR00090">
    <property type="entry name" value="rsfS_iojap_ybeB"/>
    <property type="match status" value="1"/>
</dbReference>
<dbReference type="InterPro" id="IPR043519">
    <property type="entry name" value="NT_sf"/>
</dbReference>
<dbReference type="InterPro" id="IPR004394">
    <property type="entry name" value="Iojap/RsfS/C7orf30"/>
</dbReference>